<evidence type="ECO:0000313" key="3">
    <source>
        <dbReference type="EMBL" id="PIY97141.1"/>
    </source>
</evidence>
<dbReference type="PANTHER" id="PTHR21666:SF270">
    <property type="entry name" value="MUREIN HYDROLASE ACTIVATOR ENVC"/>
    <property type="match status" value="1"/>
</dbReference>
<sequence>MKKFVIFSHRALLMVFCLLVNMWAPLPAMVRAAEVRSIVFPVLGDVSYGDDFGAPRVDHTHEGNDIMAPKMRPLVAAVDGVVNWVQYPEPDWGYAIALSDNDGYQYWYLHVNNDDPGTDDGQGGGLNAYALDIIDGATVAKGQLIGWVGDSGNAESTGSHLHFEIHTPDGTPFNPFESLQAAERITAPAEEPKQPNEILPYGNFKGGASLAIGNFGGEEMIVSGAGPGGGPHVKVTSQDGTVLASFMAYAPNFKGGVDVATADIDGDGIDEIITGAGPGGGPHVRIFTADGQVRGSFFAYALGFQGGVRVTAGDLDNDGNAEIITGAGPGGGPHVRIFKADGTVVDGFMAYAPDFKGGVDVALKPASLTSAAQIVTSALSNGGSHVRTFDLFGNPKASFFAYDANFRGGVKVALANIDPATGAFDIITVPASKGGPDIRVFSSLGMPKSSFESFEPWWRGGYEAATAENGAIYIAANGRRASIRIAGSTYNPNPNPRHGHWWEWGD</sequence>
<dbReference type="Pfam" id="PF01551">
    <property type="entry name" value="Peptidase_M23"/>
    <property type="match status" value="1"/>
</dbReference>
<dbReference type="InterPro" id="IPR016047">
    <property type="entry name" value="M23ase_b-sheet_dom"/>
</dbReference>
<gene>
    <name evidence="3" type="ORF">COY66_01030</name>
</gene>
<name>A0A2M7RKZ1_9BACT</name>
<dbReference type="PANTHER" id="PTHR21666">
    <property type="entry name" value="PEPTIDASE-RELATED"/>
    <property type="match status" value="1"/>
</dbReference>
<dbReference type="GO" id="GO:0004222">
    <property type="term" value="F:metalloendopeptidase activity"/>
    <property type="evidence" value="ECO:0007669"/>
    <property type="project" value="TreeGrafter"/>
</dbReference>
<dbReference type="InterPro" id="IPR028994">
    <property type="entry name" value="Integrin_alpha_N"/>
</dbReference>
<dbReference type="Gene3D" id="2.70.70.10">
    <property type="entry name" value="Glucose Permease (Domain IIA)"/>
    <property type="match status" value="1"/>
</dbReference>
<protein>
    <recommendedName>
        <fullName evidence="2">M23ase beta-sheet core domain-containing protein</fullName>
    </recommendedName>
</protein>
<dbReference type="CDD" id="cd12797">
    <property type="entry name" value="M23_peptidase"/>
    <property type="match status" value="1"/>
</dbReference>
<dbReference type="EMBL" id="PFMD01000011">
    <property type="protein sequence ID" value="PIY97141.1"/>
    <property type="molecule type" value="Genomic_DNA"/>
</dbReference>
<proteinExistence type="predicted"/>
<dbReference type="InterPro" id="IPR050570">
    <property type="entry name" value="Cell_wall_metabolism_enzyme"/>
</dbReference>
<dbReference type="SUPFAM" id="SSF69318">
    <property type="entry name" value="Integrin alpha N-terminal domain"/>
    <property type="match status" value="1"/>
</dbReference>
<evidence type="ECO:0000313" key="4">
    <source>
        <dbReference type="Proteomes" id="UP000230779"/>
    </source>
</evidence>
<evidence type="ECO:0000256" key="1">
    <source>
        <dbReference type="ARBA" id="ARBA00022729"/>
    </source>
</evidence>
<dbReference type="AlphaFoldDB" id="A0A2M7RKZ1"/>
<dbReference type="SUPFAM" id="SSF51261">
    <property type="entry name" value="Duplicated hybrid motif"/>
    <property type="match status" value="1"/>
</dbReference>
<evidence type="ECO:0000259" key="2">
    <source>
        <dbReference type="Pfam" id="PF01551"/>
    </source>
</evidence>
<accession>A0A2M7RKZ1</accession>
<dbReference type="Proteomes" id="UP000230779">
    <property type="component" value="Unassembled WGS sequence"/>
</dbReference>
<dbReference type="Pfam" id="PF13517">
    <property type="entry name" value="FG-GAP_3"/>
    <property type="match status" value="1"/>
</dbReference>
<reference evidence="3 4" key="1">
    <citation type="submission" date="2017-09" db="EMBL/GenBank/DDBJ databases">
        <title>Depth-based differentiation of microbial function through sediment-hosted aquifers and enrichment of novel symbionts in the deep terrestrial subsurface.</title>
        <authorList>
            <person name="Probst A.J."/>
            <person name="Ladd B."/>
            <person name="Jarett J.K."/>
            <person name="Geller-Mcgrath D.E."/>
            <person name="Sieber C.M."/>
            <person name="Emerson J.B."/>
            <person name="Anantharaman K."/>
            <person name="Thomas B.C."/>
            <person name="Malmstrom R."/>
            <person name="Stieglmeier M."/>
            <person name="Klingl A."/>
            <person name="Woyke T."/>
            <person name="Ryan C.M."/>
            <person name="Banfield J.F."/>
        </authorList>
    </citation>
    <scope>NUCLEOTIDE SEQUENCE [LARGE SCALE GENOMIC DNA]</scope>
    <source>
        <strain evidence="3">CG_4_10_14_0_8_um_filter_42_10</strain>
    </source>
</reference>
<comment type="caution">
    <text evidence="3">The sequence shown here is derived from an EMBL/GenBank/DDBJ whole genome shotgun (WGS) entry which is preliminary data.</text>
</comment>
<dbReference type="InterPro" id="IPR011055">
    <property type="entry name" value="Dup_hybrid_motif"/>
</dbReference>
<keyword evidence="1" id="KW-0732">Signal</keyword>
<dbReference type="InterPro" id="IPR013517">
    <property type="entry name" value="FG-GAP"/>
</dbReference>
<feature type="domain" description="M23ase beta-sheet core" evidence="2">
    <location>
        <begin position="133"/>
        <end position="175"/>
    </location>
</feature>
<organism evidence="3 4">
    <name type="scientific">Candidatus Kerfeldbacteria bacterium CG_4_10_14_0_8_um_filter_42_10</name>
    <dbReference type="NCBI Taxonomy" id="2014248"/>
    <lineage>
        <taxon>Bacteria</taxon>
        <taxon>Candidatus Kerfeldiibacteriota</taxon>
    </lineage>
</organism>